<dbReference type="EMBL" id="CAUWAG010000003">
    <property type="protein sequence ID" value="CAJ2499819.1"/>
    <property type="molecule type" value="Genomic_DNA"/>
</dbReference>
<dbReference type="Proteomes" id="UP001295740">
    <property type="component" value="Unassembled WGS sequence"/>
</dbReference>
<accession>A0AAI8V7J8</accession>
<dbReference type="AlphaFoldDB" id="A0AAI8V7J8"/>
<reference evidence="3" key="1">
    <citation type="submission" date="2023-10" db="EMBL/GenBank/DDBJ databases">
        <authorList>
            <person name="Hackl T."/>
        </authorList>
    </citation>
    <scope>NUCLEOTIDE SEQUENCE</scope>
</reference>
<feature type="region of interest" description="Disordered" evidence="1">
    <location>
        <begin position="20"/>
        <end position="45"/>
    </location>
</feature>
<dbReference type="Pfam" id="PF07985">
    <property type="entry name" value="SRR1"/>
    <property type="match status" value="1"/>
</dbReference>
<dbReference type="PANTHER" id="PTHR42080">
    <property type="entry name" value="SRR1 DOMAIN-CONTAINING PROTEIN"/>
    <property type="match status" value="1"/>
</dbReference>
<dbReference type="PANTHER" id="PTHR42080:SF3">
    <property type="entry name" value="SRR1-LIKE DOMAIN-CONTAINING PROTEIN"/>
    <property type="match status" value="1"/>
</dbReference>
<protein>
    <submittedName>
        <fullName evidence="3">Uu.00g026720.m01.CDS01</fullName>
    </submittedName>
</protein>
<evidence type="ECO:0000313" key="3">
    <source>
        <dbReference type="EMBL" id="CAJ2499819.1"/>
    </source>
</evidence>
<feature type="compositionally biased region" description="Polar residues" evidence="1">
    <location>
        <begin position="23"/>
        <end position="45"/>
    </location>
</feature>
<evidence type="ECO:0000313" key="4">
    <source>
        <dbReference type="Proteomes" id="UP001295740"/>
    </source>
</evidence>
<dbReference type="InterPro" id="IPR012942">
    <property type="entry name" value="SRR1-like"/>
</dbReference>
<proteinExistence type="predicted"/>
<keyword evidence="4" id="KW-1185">Reference proteome</keyword>
<organism evidence="3 4">
    <name type="scientific">Anthostomella pinea</name>
    <dbReference type="NCBI Taxonomy" id="933095"/>
    <lineage>
        <taxon>Eukaryota</taxon>
        <taxon>Fungi</taxon>
        <taxon>Dikarya</taxon>
        <taxon>Ascomycota</taxon>
        <taxon>Pezizomycotina</taxon>
        <taxon>Sordariomycetes</taxon>
        <taxon>Xylariomycetidae</taxon>
        <taxon>Xylariales</taxon>
        <taxon>Xylariaceae</taxon>
        <taxon>Anthostomella</taxon>
    </lineage>
</organism>
<feature type="domain" description="SRR1-like" evidence="2">
    <location>
        <begin position="86"/>
        <end position="218"/>
    </location>
</feature>
<evidence type="ECO:0000259" key="2">
    <source>
        <dbReference type="Pfam" id="PF07985"/>
    </source>
</evidence>
<gene>
    <name evidence="3" type="ORF">KHLLAP_LOCUS287</name>
</gene>
<evidence type="ECO:0000256" key="1">
    <source>
        <dbReference type="SAM" id="MobiDB-lite"/>
    </source>
</evidence>
<comment type="caution">
    <text evidence="3">The sequence shown here is derived from an EMBL/GenBank/DDBJ whole genome shotgun (WGS) entry which is preliminary data.</text>
</comment>
<sequence>MSHDDPKRREIIVKRANWAGGHLNNQETSNPSSTPLPDVQGQGSVQNRRERYAIFSHSSLHELFDQIKEQWDGSQDARDLKATFEQLIADKRLPKIDKIVCFGLGYLIFDEINNDRDTASQEETARRCSQHAAAMAIASVLESRPDNGGPVRLYTQDDDYRVEDTIMLRRLGFEMLNPGYGFQEGFVKVDENTLILAMGSGYGVQKVVCETSRPAAIIWAFPMGRDLASWWEFLGTRRTLAMEYDHHNCAALEHEWEKGYEAELIPRQQSPYFGKPIPGSRLEGMSDAEKKEFEGLVNHPWRPPLRRSRFLRGSSLYVKKTGYNQ</sequence>
<name>A0AAI8V7J8_9PEZI</name>